<dbReference type="Proteomes" id="UP001285354">
    <property type="component" value="Unassembled WGS sequence"/>
</dbReference>
<dbReference type="GO" id="GO:0061631">
    <property type="term" value="F:ubiquitin conjugating enzyme activity"/>
    <property type="evidence" value="ECO:0007669"/>
    <property type="project" value="UniProtKB-EC"/>
</dbReference>
<evidence type="ECO:0000256" key="4">
    <source>
        <dbReference type="ARBA" id="ARBA00022786"/>
    </source>
</evidence>
<keyword evidence="2" id="KW-0808">Transferase</keyword>
<dbReference type="EMBL" id="JAUBYV010000005">
    <property type="protein sequence ID" value="KAK2627042.1"/>
    <property type="molecule type" value="Genomic_DNA"/>
</dbReference>
<dbReference type="PROSITE" id="PS50127">
    <property type="entry name" value="UBC_2"/>
    <property type="match status" value="1"/>
</dbReference>
<dbReference type="InterPro" id="IPR000608">
    <property type="entry name" value="UBC"/>
</dbReference>
<evidence type="ECO:0000256" key="2">
    <source>
        <dbReference type="ARBA" id="ARBA00022679"/>
    </source>
</evidence>
<accession>A0AAD9T0T6</accession>
<feature type="domain" description="UBC core" evidence="7">
    <location>
        <begin position="126"/>
        <end position="276"/>
    </location>
</feature>
<evidence type="ECO:0000256" key="6">
    <source>
        <dbReference type="SAM" id="MobiDB-lite"/>
    </source>
</evidence>
<dbReference type="Pfam" id="PF00179">
    <property type="entry name" value="UQ_con"/>
    <property type="match status" value="1"/>
</dbReference>
<protein>
    <recommendedName>
        <fullName evidence="1">E2 ubiquitin-conjugating enzyme</fullName>
        <ecNumber evidence="1">2.3.2.23</ecNumber>
    </recommendedName>
</protein>
<dbReference type="SUPFAM" id="SSF54495">
    <property type="entry name" value="UBC-like"/>
    <property type="match status" value="1"/>
</dbReference>
<feature type="compositionally biased region" description="Polar residues" evidence="6">
    <location>
        <begin position="29"/>
        <end position="42"/>
    </location>
</feature>
<dbReference type="AlphaFoldDB" id="A0AAD9T0T6"/>
<dbReference type="PANTHER" id="PTHR24067">
    <property type="entry name" value="UBIQUITIN-CONJUGATING ENZYME E2"/>
    <property type="match status" value="1"/>
</dbReference>
<dbReference type="Gene3D" id="3.10.110.10">
    <property type="entry name" value="Ubiquitin Conjugating Enzyme"/>
    <property type="match status" value="1"/>
</dbReference>
<evidence type="ECO:0000256" key="3">
    <source>
        <dbReference type="ARBA" id="ARBA00022741"/>
    </source>
</evidence>
<feature type="compositionally biased region" description="Basic residues" evidence="6">
    <location>
        <begin position="12"/>
        <end position="22"/>
    </location>
</feature>
<name>A0AAD9T0T6_9HELO</name>
<dbReference type="SMART" id="SM00212">
    <property type="entry name" value="UBCc"/>
    <property type="match status" value="1"/>
</dbReference>
<keyword evidence="3" id="KW-0547">Nucleotide-binding</keyword>
<organism evidence="8 9">
    <name type="scientific">Diplocarpon rosae</name>
    <dbReference type="NCBI Taxonomy" id="946125"/>
    <lineage>
        <taxon>Eukaryota</taxon>
        <taxon>Fungi</taxon>
        <taxon>Dikarya</taxon>
        <taxon>Ascomycota</taxon>
        <taxon>Pezizomycotina</taxon>
        <taxon>Leotiomycetes</taxon>
        <taxon>Helotiales</taxon>
        <taxon>Drepanopezizaceae</taxon>
        <taxon>Diplocarpon</taxon>
    </lineage>
</organism>
<evidence type="ECO:0000259" key="7">
    <source>
        <dbReference type="PROSITE" id="PS50127"/>
    </source>
</evidence>
<dbReference type="FunFam" id="3.10.110.10:FF:000060">
    <property type="entry name" value="Ubiquitin conjugating enzyme (UbcB)"/>
    <property type="match status" value="1"/>
</dbReference>
<gene>
    <name evidence="8" type="ORF">QTJ16_004217</name>
</gene>
<comment type="caution">
    <text evidence="8">The sequence shown here is derived from an EMBL/GenBank/DDBJ whole genome shotgun (WGS) entry which is preliminary data.</text>
</comment>
<dbReference type="EC" id="2.3.2.23" evidence="1"/>
<dbReference type="InterPro" id="IPR050113">
    <property type="entry name" value="Ub_conjugating_enzyme"/>
</dbReference>
<dbReference type="InterPro" id="IPR016135">
    <property type="entry name" value="UBQ-conjugating_enzyme/RWD"/>
</dbReference>
<feature type="region of interest" description="Disordered" evidence="6">
    <location>
        <begin position="1"/>
        <end position="62"/>
    </location>
</feature>
<keyword evidence="9" id="KW-1185">Reference proteome</keyword>
<proteinExistence type="predicted"/>
<sequence>MMGGVVVVTQRHERHNLHNPHRPHPDPQLSENRSSATGSLVQPRSSNSLPLSSFLPQPTHRHSASLSNANILKEISKLPKHPRSFQAFYQRQFCRSPCESRIRNSWVRTIQTPLQDPATKITKMGSSQKRISKELADVTENPPAGIKVSLVDEGNVHNWNIVMDGPEGSPYAGGKFTLLLALPLEYPFKPPKLSFKTRIYHPNVTFDEHGSMCIGILKADTWKPSSKISAVLAATQQLLVEPVPDDAVEQEAARMFREDRRAYDDEVREMVKKYAL</sequence>
<evidence type="ECO:0000313" key="9">
    <source>
        <dbReference type="Proteomes" id="UP001285354"/>
    </source>
</evidence>
<evidence type="ECO:0000313" key="8">
    <source>
        <dbReference type="EMBL" id="KAK2627042.1"/>
    </source>
</evidence>
<evidence type="ECO:0000256" key="5">
    <source>
        <dbReference type="ARBA" id="ARBA00022840"/>
    </source>
</evidence>
<reference evidence="8" key="1">
    <citation type="submission" date="2023-06" db="EMBL/GenBank/DDBJ databases">
        <title>Draft genome of Marssonina rosae.</title>
        <authorList>
            <person name="Cheng Q."/>
        </authorList>
    </citation>
    <scope>NUCLEOTIDE SEQUENCE</scope>
    <source>
        <strain evidence="8">R4</strain>
    </source>
</reference>
<feature type="compositionally biased region" description="Low complexity" evidence="6">
    <location>
        <begin position="43"/>
        <end position="56"/>
    </location>
</feature>
<evidence type="ECO:0000256" key="1">
    <source>
        <dbReference type="ARBA" id="ARBA00012486"/>
    </source>
</evidence>
<dbReference type="GO" id="GO:0005524">
    <property type="term" value="F:ATP binding"/>
    <property type="evidence" value="ECO:0007669"/>
    <property type="project" value="UniProtKB-KW"/>
</dbReference>
<keyword evidence="5" id="KW-0067">ATP-binding</keyword>
<keyword evidence="4" id="KW-0833">Ubl conjugation pathway</keyword>